<sequence length="161" mass="17620">MTKVLATVSASLPRRVFGIGVLLLLGGVVLYIGLARPHDAPGWQVFMLVFGILMLWLAEMMRRATGRGLRLTEEALVDDAGRELARIDQIEAVERGTFAMKPTNGFVLHLKTAPGRAWAPGMWWRLGRRVGVGGVTAAGQTKFMAEILTARLHERAQADEA</sequence>
<organism evidence="2 3">
    <name type="scientific">Actibacterium naphthalenivorans</name>
    <dbReference type="NCBI Taxonomy" id="1614693"/>
    <lineage>
        <taxon>Bacteria</taxon>
        <taxon>Pseudomonadati</taxon>
        <taxon>Pseudomonadota</taxon>
        <taxon>Alphaproteobacteria</taxon>
        <taxon>Rhodobacterales</taxon>
        <taxon>Roseobacteraceae</taxon>
        <taxon>Actibacterium</taxon>
    </lineage>
</organism>
<dbReference type="Proteomes" id="UP000585681">
    <property type="component" value="Unassembled WGS sequence"/>
</dbReference>
<dbReference type="AlphaFoldDB" id="A0A840CBE5"/>
<keyword evidence="1" id="KW-0472">Membrane</keyword>
<reference evidence="2" key="1">
    <citation type="submission" date="2020-08" db="EMBL/GenBank/DDBJ databases">
        <title>Genomic Encyclopedia of Type Strains, Phase IV (KMG-IV): sequencing the most valuable type-strain genomes for metagenomic binning, comparative biology and taxonomic classification.</title>
        <authorList>
            <person name="Goeker M."/>
        </authorList>
    </citation>
    <scope>NUCLEOTIDE SEQUENCE [LARGE SCALE GENOMIC DNA]</scope>
    <source>
        <strain evidence="2">DSM 105040</strain>
    </source>
</reference>
<feature type="transmembrane region" description="Helical" evidence="1">
    <location>
        <begin position="12"/>
        <end position="34"/>
    </location>
</feature>
<protein>
    <submittedName>
        <fullName evidence="2">Uncharacterized protein</fullName>
    </submittedName>
</protein>
<accession>A0A840CBE5</accession>
<gene>
    <name evidence="2" type="ORF">GGR17_003223</name>
</gene>
<evidence type="ECO:0000313" key="3">
    <source>
        <dbReference type="Proteomes" id="UP000585681"/>
    </source>
</evidence>
<proteinExistence type="predicted"/>
<dbReference type="EMBL" id="JACIEQ010000005">
    <property type="protein sequence ID" value="MBB4023394.1"/>
    <property type="molecule type" value="Genomic_DNA"/>
</dbReference>
<evidence type="ECO:0000256" key="1">
    <source>
        <dbReference type="SAM" id="Phobius"/>
    </source>
</evidence>
<keyword evidence="3" id="KW-1185">Reference proteome</keyword>
<keyword evidence="1" id="KW-0812">Transmembrane</keyword>
<feature type="transmembrane region" description="Helical" evidence="1">
    <location>
        <begin position="40"/>
        <end position="58"/>
    </location>
</feature>
<comment type="caution">
    <text evidence="2">The sequence shown here is derived from an EMBL/GenBank/DDBJ whole genome shotgun (WGS) entry which is preliminary data.</text>
</comment>
<dbReference type="RefSeq" id="WP_054539583.1">
    <property type="nucleotide sequence ID" value="NZ_JACIEQ010000005.1"/>
</dbReference>
<name>A0A840CBE5_9RHOB</name>
<keyword evidence="1" id="KW-1133">Transmembrane helix</keyword>
<evidence type="ECO:0000313" key="2">
    <source>
        <dbReference type="EMBL" id="MBB4023394.1"/>
    </source>
</evidence>